<accession>A0A0F5FPN9</accession>
<comment type="caution">
    <text evidence="2">The sequence shown here is derived from an EMBL/GenBank/DDBJ whole genome shotgun (WGS) entry which is preliminary data.</text>
</comment>
<sequence>MVTISTTAPYAAYQGYQPPYASSVKSSATPQQARATDEDTATSVTLSEAARAAMAERTFAQLVADTHGKLAALLAEADRTSPLKDGKLALDLSTIDHRELFAMSSDESFTADARDAAGLEMQRRFEAALAGPAAIAKVTGNYSGLYKAAAAHLDALGPEERASADWKAGRDAVTEGLKQLQASPGTLPEAGDADPVALYLALSVSGEQVEASLPELAANARTTLDRLYAEAKANGKVPTFNRQTRVGQYIDVSDFSSRVLSSMVLDKEGRFSLEETNAARTALQSRSGATLLAGFQSASKSGDPTAFSQNIISAFSSLSADERQAVGWSDQLYQAAMQSYVTTSKLMDMFGQATSGANTGGGVNLATLLGGR</sequence>
<keyword evidence="3" id="KW-1185">Reference proteome</keyword>
<dbReference type="EMBL" id="JZEY01000054">
    <property type="protein sequence ID" value="KKB10137.1"/>
    <property type="molecule type" value="Genomic_DNA"/>
</dbReference>
<feature type="compositionally biased region" description="Polar residues" evidence="1">
    <location>
        <begin position="23"/>
        <end position="34"/>
    </location>
</feature>
<reference evidence="2 3" key="1">
    <citation type="submission" date="2015-03" db="EMBL/GenBank/DDBJ databases">
        <authorList>
            <person name="Hassan Y."/>
            <person name="Lepp D."/>
            <person name="Li X.-Z."/>
            <person name="Zhou T."/>
        </authorList>
    </citation>
    <scope>NUCLEOTIDE SEQUENCE [LARGE SCALE GENOMIC DNA]</scope>
    <source>
        <strain evidence="2 3">IPL18</strain>
    </source>
</reference>
<dbReference type="AlphaFoldDB" id="A0A0F5FPN9"/>
<organism evidence="2 3">
    <name type="scientific">Devosia chinhatensis</name>
    <dbReference type="NCBI Taxonomy" id="429727"/>
    <lineage>
        <taxon>Bacteria</taxon>
        <taxon>Pseudomonadati</taxon>
        <taxon>Pseudomonadota</taxon>
        <taxon>Alphaproteobacteria</taxon>
        <taxon>Hyphomicrobiales</taxon>
        <taxon>Devosiaceae</taxon>
        <taxon>Devosia</taxon>
    </lineage>
</organism>
<feature type="region of interest" description="Disordered" evidence="1">
    <location>
        <begin position="21"/>
        <end position="42"/>
    </location>
</feature>
<evidence type="ECO:0000313" key="2">
    <source>
        <dbReference type="EMBL" id="KKB10137.1"/>
    </source>
</evidence>
<gene>
    <name evidence="2" type="ORF">VE26_10235</name>
</gene>
<dbReference type="PATRIC" id="fig|429727.3.peg.2106"/>
<name>A0A0F5FPN9_9HYPH</name>
<evidence type="ECO:0000256" key="1">
    <source>
        <dbReference type="SAM" id="MobiDB-lite"/>
    </source>
</evidence>
<protein>
    <recommendedName>
        <fullName evidence="4">DUF1217 domain-containing protein</fullName>
    </recommendedName>
</protein>
<dbReference type="STRING" id="429727.VE26_10235"/>
<dbReference type="RefSeq" id="WP_046104831.1">
    <property type="nucleotide sequence ID" value="NZ_JZEY01000054.1"/>
</dbReference>
<dbReference type="OrthoDB" id="7180789at2"/>
<proteinExistence type="predicted"/>
<dbReference type="Proteomes" id="UP000033649">
    <property type="component" value="Unassembled WGS sequence"/>
</dbReference>
<evidence type="ECO:0000313" key="3">
    <source>
        <dbReference type="Proteomes" id="UP000033649"/>
    </source>
</evidence>
<evidence type="ECO:0008006" key="4">
    <source>
        <dbReference type="Google" id="ProtNLM"/>
    </source>
</evidence>